<evidence type="ECO:0000313" key="8">
    <source>
        <dbReference type="EMBL" id="TYO68516.1"/>
    </source>
</evidence>
<feature type="transmembrane region" description="Helical" evidence="7">
    <location>
        <begin position="312"/>
        <end position="335"/>
    </location>
</feature>
<evidence type="ECO:0000256" key="2">
    <source>
        <dbReference type="ARBA" id="ARBA00022475"/>
    </source>
</evidence>
<feature type="transmembrane region" description="Helical" evidence="7">
    <location>
        <begin position="283"/>
        <end position="306"/>
    </location>
</feature>
<feature type="transmembrane region" description="Helical" evidence="7">
    <location>
        <begin position="234"/>
        <end position="262"/>
    </location>
</feature>
<feature type="transmembrane region" description="Helical" evidence="7">
    <location>
        <begin position="208"/>
        <end position="228"/>
    </location>
</feature>
<feature type="transmembrane region" description="Helical" evidence="7">
    <location>
        <begin position="163"/>
        <end position="187"/>
    </location>
</feature>
<gene>
    <name evidence="8" type="ORF">FXV83_00035</name>
</gene>
<evidence type="ECO:0000256" key="5">
    <source>
        <dbReference type="ARBA" id="ARBA00023136"/>
    </source>
</evidence>
<keyword evidence="4 7" id="KW-1133">Transmembrane helix</keyword>
<comment type="caution">
    <text evidence="8">The sequence shown here is derived from an EMBL/GenBank/DDBJ whole genome shotgun (WGS) entry which is preliminary data.</text>
</comment>
<evidence type="ECO:0000256" key="6">
    <source>
        <dbReference type="SAM" id="MobiDB-lite"/>
    </source>
</evidence>
<dbReference type="InterPro" id="IPR022791">
    <property type="entry name" value="L-PG_synthase/AglD"/>
</dbReference>
<evidence type="ECO:0000256" key="1">
    <source>
        <dbReference type="ARBA" id="ARBA00004651"/>
    </source>
</evidence>
<dbReference type="EMBL" id="VSTH01000001">
    <property type="protein sequence ID" value="TYO68516.1"/>
    <property type="molecule type" value="Genomic_DNA"/>
</dbReference>
<keyword evidence="9" id="KW-1185">Reference proteome</keyword>
<sequence>MGDVQHRRPLRRDPGNPARRRVSHVRHLPDARRPSHRHAGADRRPAQPDAPRPIRNHHTLSRATACKGPRSEITAGTVLRSHVLKVGRSAAPLISTSLLLWLVSYAVDLSQVLRQLLAMRPGFFVAAMMLMLLSIAVATLRYQSVLQTLCPEGPVHYFPLLKLNLLTLFSAHFVPFGALADAMRALVSRKLLKMPVGKAVEGVIADRALAVAGFALFGLLLLPLQISMGWPWRIVMAQVATFGGLLVLLGAAAFGLTLHVRFLKSAAEAARRFLGHIATCHRFGWQLGLAAVSTGLFAAMLLLLGLGLGLRIPLWVAFTTTPAIYLSQVVPIFYAGFGSREIAFAALLVPSGVLVDSDAVALSLSIGLCNLAASVPGLIFAWPLLQALRGKAIAPAVK</sequence>
<comment type="subcellular location">
    <subcellularLocation>
        <location evidence="1">Cell membrane</location>
        <topology evidence="1">Multi-pass membrane protein</topology>
    </subcellularLocation>
</comment>
<evidence type="ECO:0000256" key="7">
    <source>
        <dbReference type="SAM" id="Phobius"/>
    </source>
</evidence>
<reference evidence="8 9" key="1">
    <citation type="submission" date="2019-08" db="EMBL/GenBank/DDBJ databases">
        <title>Bradyrhizobium hipponensis sp. nov., a rhizobium isolated from a Lupinus angustifolius root nodule in Tunisia.</title>
        <authorList>
            <person name="Off K."/>
            <person name="Rejili M."/>
            <person name="Mars M."/>
            <person name="Brachmann A."/>
            <person name="Marin M."/>
        </authorList>
    </citation>
    <scope>NUCLEOTIDE SEQUENCE [LARGE SCALE GENOMIC DNA]</scope>
    <source>
        <strain evidence="9">aSej3</strain>
    </source>
</reference>
<feature type="region of interest" description="Disordered" evidence="6">
    <location>
        <begin position="1"/>
        <end position="60"/>
    </location>
</feature>
<protein>
    <submittedName>
        <fullName evidence="8">Flippase-like domain-containing protein</fullName>
    </submittedName>
</protein>
<dbReference type="PANTHER" id="PTHR40277">
    <property type="entry name" value="BLL5419 PROTEIN"/>
    <property type="match status" value="1"/>
</dbReference>
<name>A0A5S4YY27_9BRAD</name>
<evidence type="ECO:0000313" key="9">
    <source>
        <dbReference type="Proteomes" id="UP000324797"/>
    </source>
</evidence>
<keyword evidence="3 7" id="KW-0812">Transmembrane</keyword>
<dbReference type="GO" id="GO:0005886">
    <property type="term" value="C:plasma membrane"/>
    <property type="evidence" value="ECO:0007669"/>
    <property type="project" value="UniProtKB-SubCell"/>
</dbReference>
<dbReference type="Pfam" id="PF03706">
    <property type="entry name" value="LPG_synthase_TM"/>
    <property type="match status" value="1"/>
</dbReference>
<dbReference type="PANTHER" id="PTHR40277:SF1">
    <property type="entry name" value="BLL5419 PROTEIN"/>
    <property type="match status" value="1"/>
</dbReference>
<dbReference type="Proteomes" id="UP000324797">
    <property type="component" value="Unassembled WGS sequence"/>
</dbReference>
<dbReference type="AlphaFoldDB" id="A0A5S4YY27"/>
<feature type="compositionally biased region" description="Basic and acidic residues" evidence="6">
    <location>
        <begin position="27"/>
        <end position="46"/>
    </location>
</feature>
<keyword evidence="2" id="KW-1003">Cell membrane</keyword>
<evidence type="ECO:0000256" key="4">
    <source>
        <dbReference type="ARBA" id="ARBA00022989"/>
    </source>
</evidence>
<proteinExistence type="predicted"/>
<evidence type="ECO:0000256" key="3">
    <source>
        <dbReference type="ARBA" id="ARBA00022692"/>
    </source>
</evidence>
<feature type="transmembrane region" description="Helical" evidence="7">
    <location>
        <begin position="122"/>
        <end position="143"/>
    </location>
</feature>
<organism evidence="8 9">
    <name type="scientific">Bradyrhizobium hipponense</name>
    <dbReference type="NCBI Taxonomy" id="2605638"/>
    <lineage>
        <taxon>Bacteria</taxon>
        <taxon>Pseudomonadati</taxon>
        <taxon>Pseudomonadota</taxon>
        <taxon>Alphaproteobacteria</taxon>
        <taxon>Hyphomicrobiales</taxon>
        <taxon>Nitrobacteraceae</taxon>
        <taxon>Bradyrhizobium</taxon>
    </lineage>
</organism>
<feature type="compositionally biased region" description="Basic and acidic residues" evidence="6">
    <location>
        <begin position="1"/>
        <end position="14"/>
    </location>
</feature>
<keyword evidence="5 7" id="KW-0472">Membrane</keyword>
<accession>A0A5S4YY27</accession>